<feature type="domain" description="Aminoglycoside phosphotransferase" evidence="1">
    <location>
        <begin position="56"/>
        <end position="286"/>
    </location>
</feature>
<dbReference type="Proteomes" id="UP000268329">
    <property type="component" value="Chromosome"/>
</dbReference>
<dbReference type="KEGG" id="sdd:D9753_07115"/>
<dbReference type="Gene3D" id="3.90.1200.10">
    <property type="match status" value="1"/>
</dbReference>
<evidence type="ECO:0000313" key="2">
    <source>
        <dbReference type="EMBL" id="AYN38729.1"/>
    </source>
</evidence>
<dbReference type="InterPro" id="IPR002575">
    <property type="entry name" value="Aminoglycoside_PTrfase"/>
</dbReference>
<dbReference type="OrthoDB" id="4080071at2"/>
<accession>A0A3G2JD91</accession>
<evidence type="ECO:0000259" key="1">
    <source>
        <dbReference type="Pfam" id="PF01636"/>
    </source>
</evidence>
<dbReference type="Pfam" id="PF01636">
    <property type="entry name" value="APH"/>
    <property type="match status" value="1"/>
</dbReference>
<dbReference type="Gene3D" id="3.30.200.20">
    <property type="entry name" value="Phosphorylase Kinase, domain 1"/>
    <property type="match status" value="1"/>
</dbReference>
<dbReference type="SUPFAM" id="SSF56112">
    <property type="entry name" value="Protein kinase-like (PK-like)"/>
    <property type="match status" value="1"/>
</dbReference>
<dbReference type="GO" id="GO:0016740">
    <property type="term" value="F:transferase activity"/>
    <property type="evidence" value="ECO:0007669"/>
    <property type="project" value="UniProtKB-KW"/>
</dbReference>
<dbReference type="InterPro" id="IPR011009">
    <property type="entry name" value="Kinase-like_dom_sf"/>
</dbReference>
<reference evidence="2 3" key="1">
    <citation type="submission" date="2018-10" db="EMBL/GenBank/DDBJ databases">
        <title>The genome of Streptomyces dangxiongensis Z022.</title>
        <authorList>
            <person name="Zhang B."/>
        </authorList>
    </citation>
    <scope>NUCLEOTIDE SEQUENCE [LARGE SCALE GENOMIC DNA]</scope>
    <source>
        <strain evidence="2 3">Z022</strain>
    </source>
</reference>
<gene>
    <name evidence="2" type="ORF">D9753_07115</name>
</gene>
<keyword evidence="3" id="KW-1185">Reference proteome</keyword>
<sequence length="333" mass="34869">MDALVPRHGRRACLPAADAPHTAAPGRGRCTVTSGTALAVERACTELAGAAPAETVRIRSGSKTAVYRIRLVDGRPVVVKLFAADGSHGAADEARLLAAVTAAGRVRVPAVIGHGPIPGLNFSALVTADAGTSTLGDAVRAGQLPRPAALLRLALLMAAFHSTKAPTGLPLAPGIGQQVSALAAHCPKQVFVRLTPALEVIAAGACVERLVWCHGDLHLENVICGGDRRLTAGEHGRLRLPDYLVDFEAATVEVPEYDLAQTLVTCDALEPSDRVFVAAAYGRPVDARLLDAYVAFQAVRGWTYAAHQEGRDRDAWAARMHLALSPQPGRTAP</sequence>
<dbReference type="EMBL" id="CP033073">
    <property type="protein sequence ID" value="AYN38729.1"/>
    <property type="molecule type" value="Genomic_DNA"/>
</dbReference>
<name>A0A3G2JD91_9ACTN</name>
<dbReference type="AlphaFoldDB" id="A0A3G2JD91"/>
<proteinExistence type="predicted"/>
<evidence type="ECO:0000313" key="3">
    <source>
        <dbReference type="Proteomes" id="UP000268329"/>
    </source>
</evidence>
<organism evidence="2 3">
    <name type="scientific">Streptomyces dangxiongensis</name>
    <dbReference type="NCBI Taxonomy" id="1442032"/>
    <lineage>
        <taxon>Bacteria</taxon>
        <taxon>Bacillati</taxon>
        <taxon>Actinomycetota</taxon>
        <taxon>Actinomycetes</taxon>
        <taxon>Kitasatosporales</taxon>
        <taxon>Streptomycetaceae</taxon>
        <taxon>Streptomyces</taxon>
    </lineage>
</organism>
<keyword evidence="2" id="KW-0808">Transferase</keyword>
<protein>
    <submittedName>
        <fullName evidence="2">Aminoglycoside phosphotransferase family protein</fullName>
    </submittedName>
</protein>